<gene>
    <name evidence="2" type="ORF">DCAR_004305</name>
    <name evidence="3" type="ORF">DCAR_0104627</name>
</gene>
<proteinExistence type="predicted"/>
<dbReference type="PANTHER" id="PTHR31672">
    <property type="entry name" value="BNACNNG10540D PROTEIN"/>
    <property type="match status" value="1"/>
</dbReference>
<evidence type="ECO:0000313" key="2">
    <source>
        <dbReference type="EMBL" id="KZN11649.1"/>
    </source>
</evidence>
<reference evidence="2" key="1">
    <citation type="journal article" date="2016" name="Nat. Genet.">
        <title>A high-quality carrot genome assembly provides new insights into carotenoid accumulation and asterid genome evolution.</title>
        <authorList>
            <person name="Iorizzo M."/>
            <person name="Ellison S."/>
            <person name="Senalik D."/>
            <person name="Zeng P."/>
            <person name="Satapoomin P."/>
            <person name="Huang J."/>
            <person name="Bowman M."/>
            <person name="Iovene M."/>
            <person name="Sanseverino W."/>
            <person name="Cavagnaro P."/>
            <person name="Yildiz M."/>
            <person name="Macko-Podgorni A."/>
            <person name="Moranska E."/>
            <person name="Grzebelus E."/>
            <person name="Grzebelus D."/>
            <person name="Ashrafi H."/>
            <person name="Zheng Z."/>
            <person name="Cheng S."/>
            <person name="Spooner D."/>
            <person name="Van Deynze A."/>
            <person name="Simon P."/>
        </authorList>
    </citation>
    <scope>NUCLEOTIDE SEQUENCE [LARGE SCALE GENOMIC DNA]</scope>
    <source>
        <tissue evidence="2">Leaf</tissue>
    </source>
</reference>
<dbReference type="Pfam" id="PF07734">
    <property type="entry name" value="FBA_1"/>
    <property type="match status" value="1"/>
</dbReference>
<dbReference type="SUPFAM" id="SSF50965">
    <property type="entry name" value="Galactose oxidase, central domain"/>
    <property type="match status" value="1"/>
</dbReference>
<dbReference type="PROSITE" id="PS50181">
    <property type="entry name" value="FBOX"/>
    <property type="match status" value="1"/>
</dbReference>
<protein>
    <recommendedName>
        <fullName evidence="1">F-box domain-containing protein</fullName>
    </recommendedName>
</protein>
<dbReference type="STRING" id="79200.A0A166IZ68"/>
<dbReference type="CDD" id="cd22157">
    <property type="entry name" value="F-box_AtFBW1-like"/>
    <property type="match status" value="1"/>
</dbReference>
<dbReference type="InterPro" id="IPR017451">
    <property type="entry name" value="F-box-assoc_interact_dom"/>
</dbReference>
<feature type="domain" description="F-box" evidence="1">
    <location>
        <begin position="1"/>
        <end position="43"/>
    </location>
</feature>
<organism evidence="2">
    <name type="scientific">Daucus carota subsp. sativus</name>
    <name type="common">Carrot</name>
    <dbReference type="NCBI Taxonomy" id="79200"/>
    <lineage>
        <taxon>Eukaryota</taxon>
        <taxon>Viridiplantae</taxon>
        <taxon>Streptophyta</taxon>
        <taxon>Embryophyta</taxon>
        <taxon>Tracheophyta</taxon>
        <taxon>Spermatophyta</taxon>
        <taxon>Magnoliopsida</taxon>
        <taxon>eudicotyledons</taxon>
        <taxon>Gunneridae</taxon>
        <taxon>Pentapetalae</taxon>
        <taxon>asterids</taxon>
        <taxon>campanulids</taxon>
        <taxon>Apiales</taxon>
        <taxon>Apiaceae</taxon>
        <taxon>Apioideae</taxon>
        <taxon>Scandiceae</taxon>
        <taxon>Daucinae</taxon>
        <taxon>Daucus</taxon>
        <taxon>Daucus sect. Daucus</taxon>
    </lineage>
</organism>
<dbReference type="Gramene" id="KZN11649">
    <property type="protein sequence ID" value="KZN11649"/>
    <property type="gene ID" value="DCAR_004305"/>
</dbReference>
<dbReference type="PANTHER" id="PTHR31672:SF13">
    <property type="entry name" value="F-BOX PROTEIN CPR30-LIKE"/>
    <property type="match status" value="1"/>
</dbReference>
<dbReference type="InterPro" id="IPR001810">
    <property type="entry name" value="F-box_dom"/>
</dbReference>
<dbReference type="Gene3D" id="1.20.1280.50">
    <property type="match status" value="1"/>
</dbReference>
<dbReference type="InterPro" id="IPR006527">
    <property type="entry name" value="F-box-assoc_dom_typ1"/>
</dbReference>
<dbReference type="InterPro" id="IPR050796">
    <property type="entry name" value="SCF_F-box_component"/>
</dbReference>
<dbReference type="AlphaFoldDB" id="A0A166IZ68"/>
<dbReference type="EMBL" id="CP093343">
    <property type="protein sequence ID" value="WOG85438.1"/>
    <property type="molecule type" value="Genomic_DNA"/>
</dbReference>
<dbReference type="Pfam" id="PF00646">
    <property type="entry name" value="F-box"/>
    <property type="match status" value="1"/>
</dbReference>
<keyword evidence="4" id="KW-1185">Reference proteome</keyword>
<sequence>MSLPQDLIDLVLFRLPVKPLLRCRCVCKGWCSLIDSNAFVKKHHKRMIECSTRGVIISGFDGKFYLTDFESLDGGGDEAVAVPMNGPVKSIVSGAEFFGAANGLVCLSKNQMNELFILNPSTRKARKIPSAPAYFPRSFDSSEIGLCGFGYDHVNDDYKIVKIGECHVKFRGILVIVYSLKTNSWKRIQNVPSKNTQFLGDRGLFANGALHWFTISGIMDFANIVSYDLGLEMFKEIPFPPHGTFGRSLVPVEESFGILYNYPSRVDVWLMNNSGEGNLWSKVLSLKQAGPLGPFSFVRPVAFSKCHKNVLLEVDRAKLVWYDIKRKRVKNVRIHGIPNSFESYLFIESLLQITNDKEDKLLQKPSQDNQGKKEQKKRY</sequence>
<dbReference type="OMA" id="ETEDHIM"/>
<evidence type="ECO:0000313" key="3">
    <source>
        <dbReference type="EMBL" id="WOG85438.1"/>
    </source>
</evidence>
<name>A0A166IZ68_DAUCS</name>
<dbReference type="InterPro" id="IPR011043">
    <property type="entry name" value="Gal_Oxase/kelch_b-propeller"/>
</dbReference>
<reference evidence="3" key="2">
    <citation type="submission" date="2022-03" db="EMBL/GenBank/DDBJ databases">
        <title>Draft title - Genomic analysis of global carrot germplasm unveils the trajectory of domestication and the origin of high carotenoid orange carrot.</title>
        <authorList>
            <person name="Iorizzo M."/>
            <person name="Ellison S."/>
            <person name="Senalik D."/>
            <person name="Macko-Podgorni A."/>
            <person name="Grzebelus D."/>
            <person name="Bostan H."/>
            <person name="Rolling W."/>
            <person name="Curaba J."/>
            <person name="Simon P."/>
        </authorList>
    </citation>
    <scope>NUCLEOTIDE SEQUENCE</scope>
    <source>
        <tissue evidence="3">Leaf</tissue>
    </source>
</reference>
<dbReference type="EMBL" id="LNRQ01000001">
    <property type="protein sequence ID" value="KZN11649.1"/>
    <property type="molecule type" value="Genomic_DNA"/>
</dbReference>
<evidence type="ECO:0000259" key="1">
    <source>
        <dbReference type="PROSITE" id="PS50181"/>
    </source>
</evidence>
<evidence type="ECO:0000313" key="4">
    <source>
        <dbReference type="Proteomes" id="UP000077755"/>
    </source>
</evidence>
<dbReference type="SUPFAM" id="SSF81383">
    <property type="entry name" value="F-box domain"/>
    <property type="match status" value="1"/>
</dbReference>
<accession>A0A166IZ68</accession>
<dbReference type="SMART" id="SM00256">
    <property type="entry name" value="FBOX"/>
    <property type="match status" value="1"/>
</dbReference>
<dbReference type="InterPro" id="IPR036047">
    <property type="entry name" value="F-box-like_dom_sf"/>
</dbReference>
<dbReference type="NCBIfam" id="TIGR01640">
    <property type="entry name" value="F_box_assoc_1"/>
    <property type="match status" value="1"/>
</dbReference>
<dbReference type="Proteomes" id="UP000077755">
    <property type="component" value="Chromosome 1"/>
</dbReference>